<evidence type="ECO:0000256" key="5">
    <source>
        <dbReference type="ARBA" id="ARBA00023136"/>
    </source>
</evidence>
<name>A0ABW8BZG2_9ACTN</name>
<feature type="transmembrane region" description="Helical" evidence="7">
    <location>
        <begin position="211"/>
        <end position="236"/>
    </location>
</feature>
<protein>
    <submittedName>
        <fullName evidence="9">FtsX-like permease family protein</fullName>
    </submittedName>
</protein>
<gene>
    <name evidence="9" type="ORF">ACIGXA_03490</name>
</gene>
<dbReference type="InterPro" id="IPR038766">
    <property type="entry name" value="Membrane_comp_ABC_pdt"/>
</dbReference>
<feature type="transmembrane region" description="Helical" evidence="7">
    <location>
        <begin position="309"/>
        <end position="331"/>
    </location>
</feature>
<organism evidence="9 10">
    <name type="scientific">Streptomyces fildesensis</name>
    <dbReference type="NCBI Taxonomy" id="375757"/>
    <lineage>
        <taxon>Bacteria</taxon>
        <taxon>Bacillati</taxon>
        <taxon>Actinomycetota</taxon>
        <taxon>Actinomycetes</taxon>
        <taxon>Kitasatosporales</taxon>
        <taxon>Streptomycetaceae</taxon>
        <taxon>Streptomyces</taxon>
    </lineage>
</organism>
<dbReference type="Pfam" id="PF02687">
    <property type="entry name" value="FtsX"/>
    <property type="match status" value="2"/>
</dbReference>
<keyword evidence="2" id="KW-1003">Cell membrane</keyword>
<evidence type="ECO:0000313" key="9">
    <source>
        <dbReference type="EMBL" id="MFI9099563.1"/>
    </source>
</evidence>
<feature type="transmembrane region" description="Helical" evidence="7">
    <location>
        <begin position="771"/>
        <end position="792"/>
    </location>
</feature>
<evidence type="ECO:0000256" key="4">
    <source>
        <dbReference type="ARBA" id="ARBA00022989"/>
    </source>
</evidence>
<reference evidence="9 10" key="1">
    <citation type="submission" date="2024-10" db="EMBL/GenBank/DDBJ databases">
        <title>The Natural Products Discovery Center: Release of the First 8490 Sequenced Strains for Exploring Actinobacteria Biosynthetic Diversity.</title>
        <authorList>
            <person name="Kalkreuter E."/>
            <person name="Kautsar S.A."/>
            <person name="Yang D."/>
            <person name="Bader C.D."/>
            <person name="Teijaro C.N."/>
            <person name="Fluegel L."/>
            <person name="Davis C.M."/>
            <person name="Simpson J.R."/>
            <person name="Lauterbach L."/>
            <person name="Steele A.D."/>
            <person name="Gui C."/>
            <person name="Meng S."/>
            <person name="Li G."/>
            <person name="Viehrig K."/>
            <person name="Ye F."/>
            <person name="Su P."/>
            <person name="Kiefer A.F."/>
            <person name="Nichols A."/>
            <person name="Cepeda A.J."/>
            <person name="Yan W."/>
            <person name="Fan B."/>
            <person name="Jiang Y."/>
            <person name="Adhikari A."/>
            <person name="Zheng C.-J."/>
            <person name="Schuster L."/>
            <person name="Cowan T.M."/>
            <person name="Smanski M.J."/>
            <person name="Chevrette M.G."/>
            <person name="De Carvalho L.P.S."/>
            <person name="Shen B."/>
        </authorList>
    </citation>
    <scope>NUCLEOTIDE SEQUENCE [LARGE SCALE GENOMIC DNA]</scope>
    <source>
        <strain evidence="9 10">NPDC053399</strain>
    </source>
</reference>
<evidence type="ECO:0000259" key="8">
    <source>
        <dbReference type="Pfam" id="PF02687"/>
    </source>
</evidence>
<dbReference type="RefSeq" id="WP_399644002.1">
    <property type="nucleotide sequence ID" value="NZ_JBITYG010000001.1"/>
</dbReference>
<evidence type="ECO:0000256" key="3">
    <source>
        <dbReference type="ARBA" id="ARBA00022692"/>
    </source>
</evidence>
<dbReference type="PANTHER" id="PTHR30287:SF2">
    <property type="entry name" value="BLL1001 PROTEIN"/>
    <property type="match status" value="1"/>
</dbReference>
<comment type="subcellular location">
    <subcellularLocation>
        <location evidence="1">Cell membrane</location>
        <topology evidence="1">Multi-pass membrane protein</topology>
    </subcellularLocation>
</comment>
<dbReference type="PANTHER" id="PTHR30287">
    <property type="entry name" value="MEMBRANE COMPONENT OF PREDICTED ABC SUPERFAMILY METABOLITE UPTAKE TRANSPORTER"/>
    <property type="match status" value="1"/>
</dbReference>
<feature type="transmembrane region" description="Helical" evidence="7">
    <location>
        <begin position="268"/>
        <end position="289"/>
    </location>
</feature>
<keyword evidence="3 7" id="KW-0812">Transmembrane</keyword>
<dbReference type="Proteomes" id="UP001614394">
    <property type="component" value="Unassembled WGS sequence"/>
</dbReference>
<keyword evidence="4 7" id="KW-1133">Transmembrane helix</keyword>
<feature type="transmembrane region" description="Helical" evidence="7">
    <location>
        <begin position="684"/>
        <end position="702"/>
    </location>
</feature>
<evidence type="ECO:0000256" key="1">
    <source>
        <dbReference type="ARBA" id="ARBA00004651"/>
    </source>
</evidence>
<evidence type="ECO:0000256" key="2">
    <source>
        <dbReference type="ARBA" id="ARBA00022475"/>
    </source>
</evidence>
<feature type="domain" description="ABC3 transporter permease C-terminal" evidence="8">
    <location>
        <begin position="219"/>
        <end position="332"/>
    </location>
</feature>
<feature type="transmembrane region" description="Helical" evidence="7">
    <location>
        <begin position="382"/>
        <end position="403"/>
    </location>
</feature>
<evidence type="ECO:0000313" key="10">
    <source>
        <dbReference type="Proteomes" id="UP001614394"/>
    </source>
</evidence>
<proteinExistence type="predicted"/>
<feature type="transmembrane region" description="Helical" evidence="7">
    <location>
        <begin position="352"/>
        <end position="370"/>
    </location>
</feature>
<keyword evidence="5 7" id="KW-0472">Membrane</keyword>
<sequence>MSKPSDHAPRTTPPRTLPRIDARTWARDLALGARFTLAGGKEGWIRNLLTAVGVGLGVAVLLLASAVPAMMQARSDRSHDRDDMYFGEKLKPTASTMLIDNTDTVYHGVDVYGRVLDPDGDKPPVPPGLSKVPAPGEMTVSPALAKLLDSSDGKLLKERLNYRVTGTIAKAGLLGPAELVYYAGSDTLTDAHAQRVDTIGGARRSSEGLGAVLTLLVIIGLVVLLMPVAILIATAVRFGGERRDRRLAALRLVGADTRMTRRIAAGEALVGALVGLVFGLGFFLLGRHFTGQIELYRLSVFPSDVRPSTGLALLIVLGVPAAAVAVTVLALRGVAIEPLGVVRNAALRQRRLWWRLLIPVAGLALLAPLFGGVQGDADLNAYQISAGAILLLVGVTAVLPWLVEMIVNRFGGGRIPWQLATRRLQLNSGASARMVNGITVAVAGAIALQMLFSGIESDFTSNTGKDPNRAQMQARVDVTDGPQATAAFQAYRTTPGVRSALGLVQSSAIPDGAVAKAKASGNPDAVSEIINFPVYVGDCAALAEIAAIGDCAEGSVYRVLPDASYTTPPDVTKAGARLDLNAPQSGEPPTGPPRPWTVPATARTVKARTSPNGDTVYGILTTPGTLDVARMREPSATVLIKLDAQRPDAEEYVRNTTARLGLGADTYTLEGTHTARKYTSIKRGLLIGAITTLLLIGVSLLVSMLEQLRERKKLLAVLIAFGTRRSTLGLSVLWQTALPVALGLALAVIGGLGLGSVLLKMVGSPIRVDWASAATMTGVGAGVVLLVTLLSLPPLWRMMRPDGLRTE</sequence>
<comment type="caution">
    <text evidence="9">The sequence shown here is derived from an EMBL/GenBank/DDBJ whole genome shotgun (WGS) entry which is preliminary data.</text>
</comment>
<feature type="region of interest" description="Disordered" evidence="6">
    <location>
        <begin position="579"/>
        <end position="598"/>
    </location>
</feature>
<feature type="domain" description="ABC3 transporter permease C-terminal" evidence="8">
    <location>
        <begin position="688"/>
        <end position="792"/>
    </location>
</feature>
<dbReference type="InterPro" id="IPR003838">
    <property type="entry name" value="ABC3_permease_C"/>
</dbReference>
<feature type="transmembrane region" description="Helical" evidence="7">
    <location>
        <begin position="48"/>
        <end position="71"/>
    </location>
</feature>
<accession>A0ABW8BZG2</accession>
<dbReference type="EMBL" id="JBITYG010000001">
    <property type="protein sequence ID" value="MFI9099563.1"/>
    <property type="molecule type" value="Genomic_DNA"/>
</dbReference>
<feature type="transmembrane region" description="Helical" evidence="7">
    <location>
        <begin position="740"/>
        <end position="759"/>
    </location>
</feature>
<keyword evidence="10" id="KW-1185">Reference proteome</keyword>
<evidence type="ECO:0000256" key="7">
    <source>
        <dbReference type="SAM" id="Phobius"/>
    </source>
</evidence>
<evidence type="ECO:0000256" key="6">
    <source>
        <dbReference type="SAM" id="MobiDB-lite"/>
    </source>
</evidence>